<dbReference type="Gene3D" id="3.90.70.40">
    <property type="match status" value="1"/>
</dbReference>
<proteinExistence type="predicted"/>
<dbReference type="InterPro" id="IPR040053">
    <property type="entry name" value="JOSD1/2"/>
</dbReference>
<reference evidence="8 9" key="1">
    <citation type="submission" date="2016-09" db="EMBL/GenBank/DDBJ databases">
        <title>Extensive genetic diversity and differential bi-allelic expression allows diatom success in the polar Southern Ocean.</title>
        <authorList>
            <consortium name="DOE Joint Genome Institute"/>
            <person name="Mock T."/>
            <person name="Otillar R.P."/>
            <person name="Strauss J."/>
            <person name="Dupont C."/>
            <person name="Frickenhaus S."/>
            <person name="Maumus F."/>
            <person name="Mcmullan M."/>
            <person name="Sanges R."/>
            <person name="Schmutz J."/>
            <person name="Toseland A."/>
            <person name="Valas R."/>
            <person name="Veluchamy A."/>
            <person name="Ward B.J."/>
            <person name="Allen A."/>
            <person name="Barry K."/>
            <person name="Falciatore A."/>
            <person name="Ferrante M."/>
            <person name="Fortunato A.E."/>
            <person name="Gloeckner G."/>
            <person name="Gruber A."/>
            <person name="Hipkin R."/>
            <person name="Janech M."/>
            <person name="Kroth P."/>
            <person name="Leese F."/>
            <person name="Lindquist E."/>
            <person name="Lyon B.R."/>
            <person name="Martin J."/>
            <person name="Mayer C."/>
            <person name="Parker M."/>
            <person name="Quesneville H."/>
            <person name="Raymond J."/>
            <person name="Uhlig C."/>
            <person name="Valentin K.U."/>
            <person name="Worden A.Z."/>
            <person name="Armbrust E.V."/>
            <person name="Bowler C."/>
            <person name="Green B."/>
            <person name="Moulton V."/>
            <person name="Van Oosterhout C."/>
            <person name="Grigoriev I."/>
        </authorList>
    </citation>
    <scope>NUCLEOTIDE SEQUENCE [LARGE SCALE GENOMIC DNA]</scope>
    <source>
        <strain evidence="8 9">CCMP1102</strain>
    </source>
</reference>
<evidence type="ECO:0000256" key="6">
    <source>
        <dbReference type="PROSITE-ProRule" id="PRU00331"/>
    </source>
</evidence>
<feature type="domain" description="Josephin" evidence="7">
    <location>
        <begin position="4"/>
        <end position="85"/>
    </location>
</feature>
<dbReference type="GO" id="GO:0004843">
    <property type="term" value="F:cysteine-type deubiquitinase activity"/>
    <property type="evidence" value="ECO:0007669"/>
    <property type="project" value="UniProtKB-EC"/>
</dbReference>
<dbReference type="GO" id="GO:0016579">
    <property type="term" value="P:protein deubiquitination"/>
    <property type="evidence" value="ECO:0007669"/>
    <property type="project" value="InterPro"/>
</dbReference>
<dbReference type="PANTHER" id="PTHR13291">
    <property type="entry name" value="JOSEPHIN 1, 2"/>
    <property type="match status" value="1"/>
</dbReference>
<accession>A0A1E7FP61</accession>
<sequence length="85" mass="9765">MMSDQQIYHETQRLYFCGIHALNNLLGGPILTKYSLDEIAMRLAPTSGRWNNPHKSIFGLGNYDVNVLMIALKDQGYETQYLDTR</sequence>
<evidence type="ECO:0000256" key="5">
    <source>
        <dbReference type="ARBA" id="ARBA00022801"/>
    </source>
</evidence>
<feature type="non-terminal residue" evidence="8">
    <location>
        <position position="85"/>
    </location>
</feature>
<gene>
    <name evidence="8" type="ORF">FRACYDRAFT_163282</name>
</gene>
<comment type="catalytic activity">
    <reaction evidence="1">
        <text>Thiol-dependent hydrolysis of ester, thioester, amide, peptide and isopeptide bonds formed by the C-terminal Gly of ubiquitin (a 76-residue protein attached to proteins as an intracellular targeting signal).</text>
        <dbReference type="EC" id="3.4.19.12"/>
    </reaction>
</comment>
<dbReference type="GO" id="GO:0006508">
    <property type="term" value="P:proteolysis"/>
    <property type="evidence" value="ECO:0007669"/>
    <property type="project" value="UniProtKB-KW"/>
</dbReference>
<evidence type="ECO:0000256" key="4">
    <source>
        <dbReference type="ARBA" id="ARBA00022786"/>
    </source>
</evidence>
<dbReference type="EC" id="3.4.19.12" evidence="2"/>
<dbReference type="InterPro" id="IPR006155">
    <property type="entry name" value="Josephin"/>
</dbReference>
<dbReference type="Pfam" id="PF02099">
    <property type="entry name" value="Josephin"/>
    <property type="match status" value="1"/>
</dbReference>
<dbReference type="PROSITE" id="PS50957">
    <property type="entry name" value="JOSEPHIN"/>
    <property type="match status" value="1"/>
</dbReference>
<dbReference type="PANTHER" id="PTHR13291:SF0">
    <property type="entry name" value="JOSEPHIN-LIKE PROTEIN"/>
    <property type="match status" value="1"/>
</dbReference>
<protein>
    <recommendedName>
        <fullName evidence="2">ubiquitinyl hydrolase 1</fullName>
        <ecNumber evidence="2">3.4.19.12</ecNumber>
    </recommendedName>
</protein>
<comment type="caution">
    <text evidence="6">Lacks conserved residue(s) required for the propagation of feature annotation.</text>
</comment>
<evidence type="ECO:0000256" key="2">
    <source>
        <dbReference type="ARBA" id="ARBA00012759"/>
    </source>
</evidence>
<keyword evidence="3" id="KW-0645">Protease</keyword>
<evidence type="ECO:0000256" key="3">
    <source>
        <dbReference type="ARBA" id="ARBA00022670"/>
    </source>
</evidence>
<organism evidence="8 9">
    <name type="scientific">Fragilariopsis cylindrus CCMP1102</name>
    <dbReference type="NCBI Taxonomy" id="635003"/>
    <lineage>
        <taxon>Eukaryota</taxon>
        <taxon>Sar</taxon>
        <taxon>Stramenopiles</taxon>
        <taxon>Ochrophyta</taxon>
        <taxon>Bacillariophyta</taxon>
        <taxon>Bacillariophyceae</taxon>
        <taxon>Bacillariophycidae</taxon>
        <taxon>Bacillariales</taxon>
        <taxon>Bacillariaceae</taxon>
        <taxon>Fragilariopsis</taxon>
    </lineage>
</organism>
<dbReference type="AlphaFoldDB" id="A0A1E7FP61"/>
<dbReference type="OrthoDB" id="422700at2759"/>
<evidence type="ECO:0000313" key="8">
    <source>
        <dbReference type="EMBL" id="OEU19959.1"/>
    </source>
</evidence>
<dbReference type="KEGG" id="fcy:FRACYDRAFT_163282"/>
<dbReference type="SMART" id="SM01246">
    <property type="entry name" value="Josephin"/>
    <property type="match status" value="1"/>
</dbReference>
<dbReference type="Proteomes" id="UP000095751">
    <property type="component" value="Unassembled WGS sequence"/>
</dbReference>
<evidence type="ECO:0000256" key="1">
    <source>
        <dbReference type="ARBA" id="ARBA00000707"/>
    </source>
</evidence>
<evidence type="ECO:0000313" key="9">
    <source>
        <dbReference type="Proteomes" id="UP000095751"/>
    </source>
</evidence>
<keyword evidence="9" id="KW-1185">Reference proteome</keyword>
<evidence type="ECO:0000259" key="7">
    <source>
        <dbReference type="PROSITE" id="PS50957"/>
    </source>
</evidence>
<keyword evidence="5" id="KW-0378">Hydrolase</keyword>
<dbReference type="InParanoid" id="A0A1E7FP61"/>
<dbReference type="EMBL" id="KV784355">
    <property type="protein sequence ID" value="OEU19959.1"/>
    <property type="molecule type" value="Genomic_DNA"/>
</dbReference>
<name>A0A1E7FP61_9STRA</name>
<keyword evidence="4" id="KW-0833">Ubl conjugation pathway</keyword>